<dbReference type="EMBL" id="LAZR01020285">
    <property type="protein sequence ID" value="KKL89440.1"/>
    <property type="molecule type" value="Genomic_DNA"/>
</dbReference>
<reference evidence="1" key="1">
    <citation type="journal article" date="2015" name="Nature">
        <title>Complex archaea that bridge the gap between prokaryotes and eukaryotes.</title>
        <authorList>
            <person name="Spang A."/>
            <person name="Saw J.H."/>
            <person name="Jorgensen S.L."/>
            <person name="Zaremba-Niedzwiedzka K."/>
            <person name="Martijn J."/>
            <person name="Lind A.E."/>
            <person name="van Eijk R."/>
            <person name="Schleper C."/>
            <person name="Guy L."/>
            <person name="Ettema T.J."/>
        </authorList>
    </citation>
    <scope>NUCLEOTIDE SEQUENCE</scope>
</reference>
<evidence type="ECO:0000313" key="1">
    <source>
        <dbReference type="EMBL" id="KKL89440.1"/>
    </source>
</evidence>
<gene>
    <name evidence="1" type="ORF">LCGC14_1914690</name>
</gene>
<sequence length="95" mass="11050">MQKEQIQTGQVYLMKKHDLIIPVRIIHNCDSGRGWMGQDISEHYPGRFEIHSASMFIRKAVRIKGKHCAIKACDRLVVDAYEDCEQIHLCCAHWL</sequence>
<comment type="caution">
    <text evidence="1">The sequence shown here is derived from an EMBL/GenBank/DDBJ whole genome shotgun (WGS) entry which is preliminary data.</text>
</comment>
<name>A0A0F9I6L5_9ZZZZ</name>
<proteinExistence type="predicted"/>
<organism evidence="1">
    <name type="scientific">marine sediment metagenome</name>
    <dbReference type="NCBI Taxonomy" id="412755"/>
    <lineage>
        <taxon>unclassified sequences</taxon>
        <taxon>metagenomes</taxon>
        <taxon>ecological metagenomes</taxon>
    </lineage>
</organism>
<accession>A0A0F9I6L5</accession>
<dbReference type="AlphaFoldDB" id="A0A0F9I6L5"/>
<protein>
    <submittedName>
        <fullName evidence="1">Uncharacterized protein</fullName>
    </submittedName>
</protein>